<feature type="compositionally biased region" description="Polar residues" evidence="14">
    <location>
        <begin position="654"/>
        <end position="683"/>
    </location>
</feature>
<feature type="compositionally biased region" description="Low complexity" evidence="14">
    <location>
        <begin position="756"/>
        <end position="765"/>
    </location>
</feature>
<organism evidence="18 19">
    <name type="scientific">Frankliniella fusca</name>
    <dbReference type="NCBI Taxonomy" id="407009"/>
    <lineage>
        <taxon>Eukaryota</taxon>
        <taxon>Metazoa</taxon>
        <taxon>Ecdysozoa</taxon>
        <taxon>Arthropoda</taxon>
        <taxon>Hexapoda</taxon>
        <taxon>Insecta</taxon>
        <taxon>Pterygota</taxon>
        <taxon>Neoptera</taxon>
        <taxon>Paraneoptera</taxon>
        <taxon>Thysanoptera</taxon>
        <taxon>Terebrantia</taxon>
        <taxon>Thripoidea</taxon>
        <taxon>Thripidae</taxon>
        <taxon>Frankliniella</taxon>
    </lineage>
</organism>
<comment type="caution">
    <text evidence="18">The sequence shown here is derived from an EMBL/GenBank/DDBJ whole genome shotgun (WGS) entry which is preliminary data.</text>
</comment>
<feature type="compositionally biased region" description="Basic and acidic residues" evidence="14">
    <location>
        <begin position="733"/>
        <end position="755"/>
    </location>
</feature>
<evidence type="ECO:0000256" key="12">
    <source>
        <dbReference type="ARBA" id="ARBA00047984"/>
    </source>
</evidence>
<keyword evidence="9" id="KW-0744">Spermatogenesis</keyword>
<proteinExistence type="predicted"/>
<evidence type="ECO:0000259" key="17">
    <source>
        <dbReference type="PROSITE" id="PS51203"/>
    </source>
</evidence>
<keyword evidence="2" id="KW-0217">Developmental protein</keyword>
<evidence type="ECO:0000256" key="13">
    <source>
        <dbReference type="SAM" id="Coils"/>
    </source>
</evidence>
<dbReference type="InterPro" id="IPR027417">
    <property type="entry name" value="P-loop_NTPase"/>
</dbReference>
<dbReference type="EMBL" id="JAHWGI010000083">
    <property type="protein sequence ID" value="KAK3909024.1"/>
    <property type="molecule type" value="Genomic_DNA"/>
</dbReference>
<keyword evidence="13" id="KW-0175">Coiled coil</keyword>
<feature type="domain" description="Tudor" evidence="15">
    <location>
        <begin position="1663"/>
        <end position="1719"/>
    </location>
</feature>
<dbReference type="PANTHER" id="PTHR22655:SF2">
    <property type="entry name" value="ATP-DEPENDENT RNA HELICASE TDRD12-RELATED"/>
    <property type="match status" value="1"/>
</dbReference>
<evidence type="ECO:0000313" key="19">
    <source>
        <dbReference type="Proteomes" id="UP001219518"/>
    </source>
</evidence>
<evidence type="ECO:0000256" key="10">
    <source>
        <dbReference type="ARBA" id="ARBA00023158"/>
    </source>
</evidence>
<dbReference type="GO" id="GO:0007283">
    <property type="term" value="P:spermatogenesis"/>
    <property type="evidence" value="ECO:0007669"/>
    <property type="project" value="UniProtKB-KW"/>
</dbReference>
<dbReference type="GO" id="GO:0005524">
    <property type="term" value="F:ATP binding"/>
    <property type="evidence" value="ECO:0007669"/>
    <property type="project" value="UniProtKB-KW"/>
</dbReference>
<keyword evidence="7" id="KW-0347">Helicase</keyword>
<feature type="region of interest" description="Disordered" evidence="14">
    <location>
        <begin position="733"/>
        <end position="812"/>
    </location>
</feature>
<gene>
    <name evidence="18" type="ORF">KUF71_019280</name>
</gene>
<feature type="compositionally biased region" description="Basic and acidic residues" evidence="14">
    <location>
        <begin position="586"/>
        <end position="598"/>
    </location>
</feature>
<dbReference type="SUPFAM" id="SSF49764">
    <property type="entry name" value="HSP20-like chaperones"/>
    <property type="match status" value="1"/>
</dbReference>
<dbReference type="Proteomes" id="UP001219518">
    <property type="component" value="Unassembled WGS sequence"/>
</dbReference>
<evidence type="ECO:0000256" key="1">
    <source>
        <dbReference type="ARBA" id="ARBA00012552"/>
    </source>
</evidence>
<dbReference type="SUPFAM" id="SSF52540">
    <property type="entry name" value="P-loop containing nucleoside triphosphate hydrolases"/>
    <property type="match status" value="1"/>
</dbReference>
<name>A0AAE1GTW5_9NEOP</name>
<evidence type="ECO:0000256" key="11">
    <source>
        <dbReference type="ARBA" id="ARBA00023254"/>
    </source>
</evidence>
<dbReference type="SUPFAM" id="SSF63748">
    <property type="entry name" value="Tudor/PWWP/MBT"/>
    <property type="match status" value="3"/>
</dbReference>
<reference evidence="18" key="1">
    <citation type="submission" date="2021-07" db="EMBL/GenBank/DDBJ databases">
        <authorList>
            <person name="Catto M.A."/>
            <person name="Jacobson A."/>
            <person name="Kennedy G."/>
            <person name="Labadie P."/>
            <person name="Hunt B.G."/>
            <person name="Srinivasan R."/>
        </authorList>
    </citation>
    <scope>NUCLEOTIDE SEQUENCE</scope>
    <source>
        <strain evidence="18">PL_HMW_Pooled</strain>
        <tissue evidence="18">Head</tissue>
    </source>
</reference>
<dbReference type="GO" id="GO:0003676">
    <property type="term" value="F:nucleic acid binding"/>
    <property type="evidence" value="ECO:0007669"/>
    <property type="project" value="InterPro"/>
</dbReference>
<feature type="compositionally biased region" description="Low complexity" evidence="14">
    <location>
        <begin position="791"/>
        <end position="812"/>
    </location>
</feature>
<dbReference type="InterPro" id="IPR014001">
    <property type="entry name" value="Helicase_ATP-bd"/>
</dbReference>
<dbReference type="InterPro" id="IPR007052">
    <property type="entry name" value="CS_dom"/>
</dbReference>
<dbReference type="InterPro" id="IPR002999">
    <property type="entry name" value="Tudor"/>
</dbReference>
<dbReference type="PANTHER" id="PTHR22655">
    <property type="entry name" value="ATP-DEPENDENT RNA HELICASE TDRD12-RELATED"/>
    <property type="match status" value="1"/>
</dbReference>
<keyword evidence="8" id="KW-0067">ATP-binding</keyword>
<feature type="compositionally biased region" description="Polar residues" evidence="14">
    <location>
        <begin position="624"/>
        <end position="634"/>
    </location>
</feature>
<feature type="compositionally biased region" description="Basic and acidic residues" evidence="14">
    <location>
        <begin position="766"/>
        <end position="778"/>
    </location>
</feature>
<dbReference type="GO" id="GO:0005737">
    <property type="term" value="C:cytoplasm"/>
    <property type="evidence" value="ECO:0007669"/>
    <property type="project" value="UniProtKB-ARBA"/>
</dbReference>
<comment type="catalytic activity">
    <reaction evidence="12">
        <text>ATP + H2O = ADP + phosphate + H(+)</text>
        <dbReference type="Rhea" id="RHEA:13065"/>
        <dbReference type="ChEBI" id="CHEBI:15377"/>
        <dbReference type="ChEBI" id="CHEBI:15378"/>
        <dbReference type="ChEBI" id="CHEBI:30616"/>
        <dbReference type="ChEBI" id="CHEBI:43474"/>
        <dbReference type="ChEBI" id="CHEBI:456216"/>
        <dbReference type="EC" id="3.6.4.13"/>
    </reaction>
</comment>
<dbReference type="GO" id="GO:0016787">
    <property type="term" value="F:hydrolase activity"/>
    <property type="evidence" value="ECO:0007669"/>
    <property type="project" value="UniProtKB-KW"/>
</dbReference>
<dbReference type="InterPro" id="IPR011545">
    <property type="entry name" value="DEAD/DEAH_box_helicase_dom"/>
</dbReference>
<feature type="compositionally biased region" description="Basic and acidic residues" evidence="14">
    <location>
        <begin position="1929"/>
        <end position="1943"/>
    </location>
</feature>
<feature type="coiled-coil region" evidence="13">
    <location>
        <begin position="101"/>
        <end position="144"/>
    </location>
</feature>
<keyword evidence="5" id="KW-0221">Differentiation</keyword>
<dbReference type="Gene3D" id="3.40.50.300">
    <property type="entry name" value="P-loop containing nucleotide triphosphate hydrolases"/>
    <property type="match status" value="2"/>
</dbReference>
<feature type="region of interest" description="Disordered" evidence="14">
    <location>
        <begin position="1929"/>
        <end position="1950"/>
    </location>
</feature>
<keyword evidence="19" id="KW-1185">Reference proteome</keyword>
<evidence type="ECO:0000256" key="8">
    <source>
        <dbReference type="ARBA" id="ARBA00022840"/>
    </source>
</evidence>
<dbReference type="Gene3D" id="2.60.40.790">
    <property type="match status" value="1"/>
</dbReference>
<feature type="domain" description="CS" evidence="17">
    <location>
        <begin position="1969"/>
        <end position="2056"/>
    </location>
</feature>
<evidence type="ECO:0000259" key="15">
    <source>
        <dbReference type="PROSITE" id="PS50304"/>
    </source>
</evidence>
<dbReference type="GO" id="GO:0051321">
    <property type="term" value="P:meiotic cell cycle"/>
    <property type="evidence" value="ECO:0007669"/>
    <property type="project" value="UniProtKB-KW"/>
</dbReference>
<accession>A0AAE1GTW5</accession>
<keyword evidence="4" id="KW-0547">Nucleotide-binding</keyword>
<evidence type="ECO:0000256" key="4">
    <source>
        <dbReference type="ARBA" id="ARBA00022741"/>
    </source>
</evidence>
<dbReference type="PROSITE" id="PS50304">
    <property type="entry name" value="TUDOR"/>
    <property type="match status" value="1"/>
</dbReference>
<keyword evidence="6" id="KW-0378">Hydrolase</keyword>
<dbReference type="GO" id="GO:0031047">
    <property type="term" value="P:regulatory ncRNA-mediated gene silencing"/>
    <property type="evidence" value="ECO:0007669"/>
    <property type="project" value="UniProtKB-KW"/>
</dbReference>
<dbReference type="PROSITE" id="PS51192">
    <property type="entry name" value="HELICASE_ATP_BIND_1"/>
    <property type="match status" value="1"/>
</dbReference>
<feature type="region of interest" description="Disordered" evidence="14">
    <location>
        <begin position="2105"/>
        <end position="2137"/>
    </location>
</feature>
<feature type="domain" description="Helicase ATP-binding" evidence="16">
    <location>
        <begin position="923"/>
        <end position="1118"/>
    </location>
</feature>
<evidence type="ECO:0000259" key="16">
    <source>
        <dbReference type="PROSITE" id="PS51192"/>
    </source>
</evidence>
<dbReference type="Pfam" id="PF00270">
    <property type="entry name" value="DEAD"/>
    <property type="match status" value="1"/>
</dbReference>
<evidence type="ECO:0000313" key="18">
    <source>
        <dbReference type="EMBL" id="KAK3909024.1"/>
    </source>
</evidence>
<dbReference type="Gene3D" id="2.30.30.140">
    <property type="match status" value="3"/>
</dbReference>
<feature type="region of interest" description="Disordered" evidence="14">
    <location>
        <begin position="654"/>
        <end position="707"/>
    </location>
</feature>
<keyword evidence="10" id="KW-0943">RNA-mediated gene silencing</keyword>
<dbReference type="InterPro" id="IPR008978">
    <property type="entry name" value="HSP20-like_chaperone"/>
</dbReference>
<dbReference type="CDD" id="cd20435">
    <property type="entry name" value="Tudor_TDRD12_rpt2"/>
    <property type="match status" value="1"/>
</dbReference>
<dbReference type="SMART" id="SM00333">
    <property type="entry name" value="TUDOR"/>
    <property type="match status" value="2"/>
</dbReference>
<feature type="compositionally biased region" description="Basic and acidic residues" evidence="14">
    <location>
        <begin position="2107"/>
        <end position="2117"/>
    </location>
</feature>
<dbReference type="InterPro" id="IPR035437">
    <property type="entry name" value="SNase_OB-fold_sf"/>
</dbReference>
<dbReference type="Gene3D" id="2.40.50.90">
    <property type="match status" value="1"/>
</dbReference>
<dbReference type="GO" id="GO:0042078">
    <property type="term" value="P:germ-line stem cell division"/>
    <property type="evidence" value="ECO:0007669"/>
    <property type="project" value="TreeGrafter"/>
</dbReference>
<dbReference type="GO" id="GO:0003724">
    <property type="term" value="F:RNA helicase activity"/>
    <property type="evidence" value="ECO:0007669"/>
    <property type="project" value="UniProtKB-EC"/>
</dbReference>
<evidence type="ECO:0000256" key="2">
    <source>
        <dbReference type="ARBA" id="ARBA00022473"/>
    </source>
</evidence>
<evidence type="ECO:0000256" key="9">
    <source>
        <dbReference type="ARBA" id="ARBA00022871"/>
    </source>
</evidence>
<feature type="region of interest" description="Disordered" evidence="14">
    <location>
        <begin position="571"/>
        <end position="639"/>
    </location>
</feature>
<evidence type="ECO:0000256" key="5">
    <source>
        <dbReference type="ARBA" id="ARBA00022782"/>
    </source>
</evidence>
<sequence>MGIEILSFTIKDVYDDVQYLASLGKAQTAAVKRDADVGVAQANRDAGIREAECEKSAMDIKYNTDTKVEDNSRMYKLQKANFDKEINTAKAESQLAYELQAAKIRQKIRNEEIQIDVVERRKQIEIEEQEVQRKERELNATVRLPAEAESYRLQTVAEGKRTQTVEVARAEAEKTKKIGAAEAYSIEVVGKAEAERMRAKAAVYKQYGDAAIMSIVLEALPKIAAEVAAPLAKTDEIVLIGGNDSTTSEVARLVGQLPPAINALTGVDLSKVLSKVPGANLSSTCKISGSPMASQKQSHVPVVIHSFRSPASVWASEGIWDGMSLERRQLMELEMKIACEVSRKKDSSLRELDQLVAVQCPEDQRKWVRGRILDVLQLIHGPKYEVALIDRGNKVRVKPDRLRNLPYKCDELPPQAMNIVLEGVVPVKLGISSTIDAMNPEVSLDWTNRADAFVNKILSEYTAAWFVVDESHPAINQTHFGDLLIEIDKKRESLTNLLIENGHAKCSSREFEKRIKQEKAAIKDGGEINHSPCILSWDESSSSCAPSPVTVLTMPESSVPNQPRKTINEILESKRKSQKPVTPQDVPEKSHAKGDVEPSQRVSQVTPQDVPEISQGKGDMEQPQHISQSENSLKPLSKPTRLSLLVSKFKSLETTSRTAENASNKNTQESSAVLNKQPTQDSGYTEVPPPDGAILNKQPTQDPGHIEIPLPAVSRRLDERFIPAGKLIVKEKKSIAQDVERRKKGLKESFNHKSGDCSSDSSFSDYKTETSVKTETSFKTETSLPPKAKDSLNSAGDSCDSSSDSPPSITGSQKLSSLLMKLKKSPTKKSSEVKLSDSENMKTENIQFTSSSARNRILSIAKVDDSTENEDYLARSVLLHGGFPPSPWVTYEQLKSKFSAHVEQLLIDRRWCYSILTLEKFMWPAILQRQNVIMISPPKTGKTFSYIIPLMDFMIDAEHVPKGNGPIVLILCPGSKSAVEVYESCVKVVNGAKKAPRVHVVYGEEISPSTIYKLVNGCEVLITTPRCFLRIISNVKYVKGYAINLRRMCHYVLEMADVLMIKFLNEMKEIQAMVVAEQESRTLKHDETDPIQIIVSSEQWEPHLPSYTKHMLGNPLLCINNCFEACVYGKPEVSFHLTRSKPTKLLEILKSTAGLNKVVVFCKEEEITALEEFLQNACIDILVTRPSNSLQQLNATLLRWRSSKAGQHYTLLCTDCEFNDLKVQDAMCVVHYSFPTEDKSIFVKRLSAILLNLPNIFEKRVHGKSPSIQLILDESNTEQLPVIVQLMHRISKDIPQNLLEKAEFVRKEKEKKQKINRIFCLNLKMFGECTRSDCPSRHVFIPELDVTEDLPGDGLVKVLVSEVRNAGHFSARVKEHTRLDGSTVKWPSQYTQISCMMFDYFSKQQNRKLIDSDKIAIKDIYAMETIQDLFHRVEILEVVEKDKHGNPSVVKIKFLEEGGQKNVKVFCLYSLPEELKVIPAQSVDVFLCGLLPGDLDDSYDIHATACVKQLIKFVEDSSEDIFIQGKVVFSMSGSLWLDPVGVCEWLPNTGTKVIHNNIKQTLLEKGHAVTNSNHLPKLFALCGKQLPELKVQEVSNVCKPLPRADWAFLESENPEEIEFICAETVENVTLFYVQRIKFKPLLINLIDEINKDSSQRKEEEVLSLCIGDICLARYEEKWQRAKILARNVNSATVFYVDYGDGGTVSLEEIKSIPSWAVTKLPFQAIECSLAGISAISCDLLYEITDDGGRDLYAQVCDCKAAKTTGGKHFLVVLIDPVNGSNLNTDLLKLEFVGRCEDEVKYLDIPIDEILYRNNSGAESDLDETNFVNIDNASIVNLDEGDMINPDDLGFKDDELSYLPDEYDEGVEVLDGFEVIGIEEFLKNSNLSKLAENAVSGAHGRGIMDISKSCETPAECLDPHDQTSRKMIENKQIKGENSEEKNNSEDDDLSDWGEGGNFVGRCRLPVLCNARPPRTRWMEDLYYVWIKICITGVKNYFLQWTYDTFQFSTTDGGRHYLIDQKLRGTIIPCSVKSSIKGFTVEVKMKKALSGVDWGMPFASQRKLPWVSRDIESNADVSSDSDCDISIGTINKEMRKLPLKLRRKRVPKHMQECAPKPDIDSSGDSSNCEYEQIDSDEMF</sequence>
<dbReference type="EC" id="3.6.4.13" evidence="1"/>
<evidence type="ECO:0000256" key="14">
    <source>
        <dbReference type="SAM" id="MobiDB-lite"/>
    </source>
</evidence>
<evidence type="ECO:0000256" key="3">
    <source>
        <dbReference type="ARBA" id="ARBA00022737"/>
    </source>
</evidence>
<protein>
    <recommendedName>
        <fullName evidence="1">RNA helicase</fullName>
        <ecNumber evidence="1">3.6.4.13</ecNumber>
    </recommendedName>
</protein>
<evidence type="ECO:0000256" key="6">
    <source>
        <dbReference type="ARBA" id="ARBA00022801"/>
    </source>
</evidence>
<dbReference type="PROSITE" id="PS51203">
    <property type="entry name" value="CS"/>
    <property type="match status" value="1"/>
</dbReference>
<evidence type="ECO:0000256" key="7">
    <source>
        <dbReference type="ARBA" id="ARBA00022806"/>
    </source>
</evidence>
<reference evidence="18" key="2">
    <citation type="journal article" date="2023" name="BMC Genomics">
        <title>Pest status, molecular evolution, and epigenetic factors derived from the genome assembly of Frankliniella fusca, a thysanopteran phytovirus vector.</title>
        <authorList>
            <person name="Catto M.A."/>
            <person name="Labadie P.E."/>
            <person name="Jacobson A.L."/>
            <person name="Kennedy G.G."/>
            <person name="Srinivasan R."/>
            <person name="Hunt B.G."/>
        </authorList>
    </citation>
    <scope>NUCLEOTIDE SEQUENCE</scope>
    <source>
        <strain evidence="18">PL_HMW_Pooled</strain>
    </source>
</reference>
<dbReference type="Pfam" id="PF00567">
    <property type="entry name" value="TUDOR"/>
    <property type="match status" value="2"/>
</dbReference>
<keyword evidence="11" id="KW-0469">Meiosis</keyword>
<keyword evidence="3" id="KW-0677">Repeat</keyword>